<keyword evidence="1" id="KW-0812">Transmembrane</keyword>
<evidence type="ECO:0000256" key="1">
    <source>
        <dbReference type="SAM" id="Phobius"/>
    </source>
</evidence>
<name>A0A370IDW1_9NOCA</name>
<dbReference type="Proteomes" id="UP000254869">
    <property type="component" value="Unassembled WGS sequence"/>
</dbReference>
<feature type="transmembrane region" description="Helical" evidence="1">
    <location>
        <begin position="38"/>
        <end position="55"/>
    </location>
</feature>
<accession>A0A370IDW1</accession>
<protein>
    <submittedName>
        <fullName evidence="3">Vancomycin resistance protein VanJ</fullName>
    </submittedName>
</protein>
<dbReference type="GO" id="GO:0003824">
    <property type="term" value="F:catalytic activity"/>
    <property type="evidence" value="ECO:0007669"/>
    <property type="project" value="InterPro"/>
</dbReference>
<dbReference type="Gene3D" id="3.60.10.10">
    <property type="entry name" value="Endonuclease/exonuclease/phosphatase"/>
    <property type="match status" value="1"/>
</dbReference>
<dbReference type="InterPro" id="IPR036691">
    <property type="entry name" value="Endo/exonu/phosph_ase_sf"/>
</dbReference>
<keyword evidence="1" id="KW-1133">Transmembrane helix</keyword>
<proteinExistence type="predicted"/>
<dbReference type="RefSeq" id="WP_067990629.1">
    <property type="nucleotide sequence ID" value="NZ_QQBC01000001.1"/>
</dbReference>
<dbReference type="InterPro" id="IPR005135">
    <property type="entry name" value="Endo/exonuclease/phosphatase"/>
</dbReference>
<feature type="domain" description="Endonuclease/exonuclease/phosphatase" evidence="2">
    <location>
        <begin position="94"/>
        <end position="289"/>
    </location>
</feature>
<evidence type="ECO:0000259" key="2">
    <source>
        <dbReference type="Pfam" id="PF03372"/>
    </source>
</evidence>
<sequence length="300" mass="31211">MRANAALVGAGALLTLLLVGHRLIPDVAGLGVLLDSAAPWLGLGVPVLALTALACRSRLGIAAAVVPLLAWGYAFGWWWGGPDSTGPGQLVVVTQNMSAANDAPGRAIRELRATGADLIALQEVSGQNARAAENELSDDYPYHAAVGTVALWSRYPVSGVEPADVGAGWRRGLRARVDAPGGTLTAYVVHLPSIRLGDNASRDHGLATLSRELSAEKSARVVVLGDFNTTATDRHWHAFAPGYHDSRQAAGGPQFTWPAALPVVGPDHILIRGLRAATSSVLHTPGSDHRGLAAGLAVRD</sequence>
<dbReference type="SUPFAM" id="SSF56219">
    <property type="entry name" value="DNase I-like"/>
    <property type="match status" value="1"/>
</dbReference>
<reference evidence="3 4" key="1">
    <citation type="submission" date="2018-07" db="EMBL/GenBank/DDBJ databases">
        <title>Genomic Encyclopedia of Type Strains, Phase IV (KMG-IV): sequencing the most valuable type-strain genomes for metagenomic binning, comparative biology and taxonomic classification.</title>
        <authorList>
            <person name="Goeker M."/>
        </authorList>
    </citation>
    <scope>NUCLEOTIDE SEQUENCE [LARGE SCALE GENOMIC DNA]</scope>
    <source>
        <strain evidence="3 4">DSM 44290</strain>
    </source>
</reference>
<keyword evidence="4" id="KW-1185">Reference proteome</keyword>
<evidence type="ECO:0000313" key="3">
    <source>
        <dbReference type="EMBL" id="RDI68895.1"/>
    </source>
</evidence>
<dbReference type="STRING" id="1210086.GCA_001613105_00284"/>
<gene>
    <name evidence="3" type="ORF">DFR76_101431</name>
</gene>
<dbReference type="Pfam" id="PF03372">
    <property type="entry name" value="Exo_endo_phos"/>
    <property type="match status" value="1"/>
</dbReference>
<dbReference type="EMBL" id="QQBC01000001">
    <property type="protein sequence ID" value="RDI68895.1"/>
    <property type="molecule type" value="Genomic_DNA"/>
</dbReference>
<keyword evidence="1" id="KW-0472">Membrane</keyword>
<comment type="caution">
    <text evidence="3">The sequence shown here is derived from an EMBL/GenBank/DDBJ whole genome shotgun (WGS) entry which is preliminary data.</text>
</comment>
<evidence type="ECO:0000313" key="4">
    <source>
        <dbReference type="Proteomes" id="UP000254869"/>
    </source>
</evidence>
<dbReference type="AlphaFoldDB" id="A0A370IDW1"/>
<organism evidence="3 4">
    <name type="scientific">Nocardia pseudobrasiliensis</name>
    <dbReference type="NCBI Taxonomy" id="45979"/>
    <lineage>
        <taxon>Bacteria</taxon>
        <taxon>Bacillati</taxon>
        <taxon>Actinomycetota</taxon>
        <taxon>Actinomycetes</taxon>
        <taxon>Mycobacteriales</taxon>
        <taxon>Nocardiaceae</taxon>
        <taxon>Nocardia</taxon>
    </lineage>
</organism>
<feature type="transmembrane region" description="Helical" evidence="1">
    <location>
        <begin position="62"/>
        <end position="80"/>
    </location>
</feature>